<dbReference type="InterPro" id="IPR045191">
    <property type="entry name" value="MBR1/2-like"/>
</dbReference>
<evidence type="ECO:0000256" key="6">
    <source>
        <dbReference type="ARBA" id="ARBA00022786"/>
    </source>
</evidence>
<dbReference type="GO" id="GO:0008270">
    <property type="term" value="F:zinc ion binding"/>
    <property type="evidence" value="ECO:0007669"/>
    <property type="project" value="UniProtKB-KW"/>
</dbReference>
<dbReference type="AlphaFoldDB" id="A0A7N2MEH3"/>
<organism evidence="10 11">
    <name type="scientific">Quercus lobata</name>
    <name type="common">Valley oak</name>
    <dbReference type="NCBI Taxonomy" id="97700"/>
    <lineage>
        <taxon>Eukaryota</taxon>
        <taxon>Viridiplantae</taxon>
        <taxon>Streptophyta</taxon>
        <taxon>Embryophyta</taxon>
        <taxon>Tracheophyta</taxon>
        <taxon>Spermatophyta</taxon>
        <taxon>Magnoliopsida</taxon>
        <taxon>eudicotyledons</taxon>
        <taxon>Gunneridae</taxon>
        <taxon>Pentapetalae</taxon>
        <taxon>rosids</taxon>
        <taxon>fabids</taxon>
        <taxon>Fagales</taxon>
        <taxon>Fagaceae</taxon>
        <taxon>Quercus</taxon>
    </lineage>
</organism>
<keyword evidence="6" id="KW-0833">Ubl conjugation pathway</keyword>
<keyword evidence="4" id="KW-0479">Metal-binding</keyword>
<dbReference type="GO" id="GO:0061630">
    <property type="term" value="F:ubiquitin protein ligase activity"/>
    <property type="evidence" value="ECO:0007669"/>
    <property type="project" value="UniProtKB-EC"/>
</dbReference>
<dbReference type="InParanoid" id="A0A7N2MEH3"/>
<reference evidence="10" key="2">
    <citation type="submission" date="2021-01" db="UniProtKB">
        <authorList>
            <consortium name="EnsemblPlants"/>
        </authorList>
    </citation>
    <scope>IDENTIFICATION</scope>
</reference>
<gene>
    <name evidence="10" type="primary">LOC115954565</name>
</gene>
<evidence type="ECO:0000256" key="2">
    <source>
        <dbReference type="ARBA" id="ARBA00012483"/>
    </source>
</evidence>
<dbReference type="EMBL" id="LRBV02000008">
    <property type="status" value="NOT_ANNOTATED_CDS"/>
    <property type="molecule type" value="Genomic_DNA"/>
</dbReference>
<dbReference type="Gene3D" id="3.30.40.10">
    <property type="entry name" value="Zinc/RING finger domain, C3HC4 (zinc finger)"/>
    <property type="match status" value="1"/>
</dbReference>
<dbReference type="RefSeq" id="XP_030928309.1">
    <property type="nucleotide sequence ID" value="XM_031072449.1"/>
</dbReference>
<accession>A0A7N2MEH3</accession>
<keyword evidence="11" id="KW-1185">Reference proteome</keyword>
<keyword evidence="3" id="KW-0808">Transferase</keyword>
<evidence type="ECO:0000313" key="11">
    <source>
        <dbReference type="Proteomes" id="UP000594261"/>
    </source>
</evidence>
<dbReference type="Gramene" id="QL08p056329:mrna">
    <property type="protein sequence ID" value="QL08p056329:mrna"/>
    <property type="gene ID" value="QL08p056329"/>
</dbReference>
<dbReference type="RefSeq" id="XP_030928312.1">
    <property type="nucleotide sequence ID" value="XM_031072452.1"/>
</dbReference>
<keyword evidence="5 8" id="KW-0863">Zinc-finger</keyword>
<dbReference type="PANTHER" id="PTHR22937:SF65">
    <property type="entry name" value="E3 UBIQUITIN-PROTEIN LIGASE ARK2C"/>
    <property type="match status" value="1"/>
</dbReference>
<dbReference type="RefSeq" id="XP_030928315.1">
    <property type="nucleotide sequence ID" value="XM_031072455.1"/>
</dbReference>
<dbReference type="Proteomes" id="UP000594261">
    <property type="component" value="Chromosome 8"/>
</dbReference>
<dbReference type="RefSeq" id="XP_030928310.1">
    <property type="nucleotide sequence ID" value="XM_031072450.1"/>
</dbReference>
<feature type="domain" description="RING-type" evidence="9">
    <location>
        <begin position="491"/>
        <end position="533"/>
    </location>
</feature>
<evidence type="ECO:0000259" key="9">
    <source>
        <dbReference type="PROSITE" id="PS50089"/>
    </source>
</evidence>
<evidence type="ECO:0000256" key="1">
    <source>
        <dbReference type="ARBA" id="ARBA00000900"/>
    </source>
</evidence>
<dbReference type="RefSeq" id="XP_030928307.1">
    <property type="nucleotide sequence ID" value="XM_031072447.1"/>
</dbReference>
<protein>
    <recommendedName>
        <fullName evidence="2">RING-type E3 ubiquitin transferase</fullName>
        <ecNumber evidence="2">2.3.2.27</ecNumber>
    </recommendedName>
</protein>
<dbReference type="InterPro" id="IPR013083">
    <property type="entry name" value="Znf_RING/FYVE/PHD"/>
</dbReference>
<dbReference type="RefSeq" id="XP_030928314.1">
    <property type="nucleotide sequence ID" value="XM_031072454.1"/>
</dbReference>
<dbReference type="OrthoDB" id="8062037at2759"/>
<proteinExistence type="predicted"/>
<evidence type="ECO:0000256" key="8">
    <source>
        <dbReference type="PROSITE-ProRule" id="PRU00175"/>
    </source>
</evidence>
<dbReference type="Pfam" id="PF13639">
    <property type="entry name" value="zf-RING_2"/>
    <property type="match status" value="1"/>
</dbReference>
<dbReference type="OMA" id="CLKETIY"/>
<dbReference type="RefSeq" id="XP_030928313.1">
    <property type="nucleotide sequence ID" value="XM_031072453.1"/>
</dbReference>
<reference evidence="10 11" key="1">
    <citation type="journal article" date="2016" name="G3 (Bethesda)">
        <title>First Draft Assembly and Annotation of the Genome of a California Endemic Oak Quercus lobata Nee (Fagaceae).</title>
        <authorList>
            <person name="Sork V.L."/>
            <person name="Fitz-Gibbon S.T."/>
            <person name="Puiu D."/>
            <person name="Crepeau M."/>
            <person name="Gugger P.F."/>
            <person name="Sherman R."/>
            <person name="Stevens K."/>
            <person name="Langley C.H."/>
            <person name="Pellegrini M."/>
            <person name="Salzberg S.L."/>
        </authorList>
    </citation>
    <scope>NUCLEOTIDE SEQUENCE [LARGE SCALE GENOMIC DNA]</scope>
    <source>
        <strain evidence="10 11">cv. SW786</strain>
    </source>
</reference>
<dbReference type="SMART" id="SM00184">
    <property type="entry name" value="RING"/>
    <property type="match status" value="1"/>
</dbReference>
<dbReference type="KEGG" id="qlo:115954565"/>
<comment type="catalytic activity">
    <reaction evidence="1">
        <text>S-ubiquitinyl-[E2 ubiquitin-conjugating enzyme]-L-cysteine + [acceptor protein]-L-lysine = [E2 ubiquitin-conjugating enzyme]-L-cysteine + N(6)-ubiquitinyl-[acceptor protein]-L-lysine.</text>
        <dbReference type="EC" id="2.3.2.27"/>
    </reaction>
</comment>
<name>A0A7N2MEH3_QUELO</name>
<dbReference type="EnsemblPlants" id="QL08p056329:mrna">
    <property type="protein sequence ID" value="QL08p056329:mrna"/>
    <property type="gene ID" value="QL08p056329"/>
</dbReference>
<dbReference type="EC" id="2.3.2.27" evidence="2"/>
<dbReference type="GeneID" id="115954565"/>
<dbReference type="PANTHER" id="PTHR22937">
    <property type="entry name" value="E3 UBIQUITIN-PROTEIN LIGASE RNF165"/>
    <property type="match status" value="1"/>
</dbReference>
<sequence>MGHRHFSNSLQMPEFEMDQDFHHSRGTAEQSYIHMAGRAVAPENGSIIYPMENALMSGVYCASYRNLECRPVQHSFSGVRVEGPHIPVADSGSSCDPFPHSSAYLHPENSASHAHLSYYNGHNIQEVQGGVLDPTMGTGRSPFKRKSPGLSLACDRGSTSRFYVAGSSSGSSESHPGKSTSDCQNYTSSSICFPPYRGGSPLFGSEDSLRNVRSRSRLDLEPTIGRTYISNQSSHHYHPVTHSASQSGRLDITYTNVDVNTHNQNHSTPPPAAYGRFLASEINGMSHERNQYLVGASTADIGHLHLNSIPSRNPFPSPPQYPHGIYAQTTCEGHGNYSRRATSSYRASPSFSQLGHEAAHSENGLQLLSEPFSYRYSRSSSGRGWRNTHWDGRSRIANERFKSLSNAADAHDRMGPEAIMMADHSPVYGSRNLIDRYRDMRLDVDNMNYEELLALGERIGHVSTGLSENMISKCLMETPYSSSELILEDRCAICLEEYKIEEELGKVKNCGHEYHVDCIKKWLLIKNACPICKAPALSDSLKEQ</sequence>
<dbReference type="RefSeq" id="XP_030928308.1">
    <property type="nucleotide sequence ID" value="XM_031072448.1"/>
</dbReference>
<evidence type="ECO:0000313" key="10">
    <source>
        <dbReference type="EnsemblPlants" id="QL08p056329:mrna"/>
    </source>
</evidence>
<evidence type="ECO:0000256" key="7">
    <source>
        <dbReference type="ARBA" id="ARBA00022833"/>
    </source>
</evidence>
<keyword evidence="7" id="KW-0862">Zinc</keyword>
<dbReference type="SUPFAM" id="SSF57850">
    <property type="entry name" value="RING/U-box"/>
    <property type="match status" value="1"/>
</dbReference>
<dbReference type="InterPro" id="IPR001841">
    <property type="entry name" value="Znf_RING"/>
</dbReference>
<dbReference type="CDD" id="cd16469">
    <property type="entry name" value="RING-H2_RNF24-like"/>
    <property type="match status" value="1"/>
</dbReference>
<evidence type="ECO:0000256" key="3">
    <source>
        <dbReference type="ARBA" id="ARBA00022679"/>
    </source>
</evidence>
<evidence type="ECO:0000256" key="5">
    <source>
        <dbReference type="ARBA" id="ARBA00022771"/>
    </source>
</evidence>
<evidence type="ECO:0000256" key="4">
    <source>
        <dbReference type="ARBA" id="ARBA00022723"/>
    </source>
</evidence>
<dbReference type="PROSITE" id="PS50089">
    <property type="entry name" value="ZF_RING_2"/>
    <property type="match status" value="1"/>
</dbReference>